<dbReference type="PANTHER" id="PTHR41533">
    <property type="entry name" value="L,D-TRANSPEPTIDASE HI_1667-RELATED"/>
    <property type="match status" value="1"/>
</dbReference>
<dbReference type="InterPro" id="IPR005490">
    <property type="entry name" value="LD_TPept_cat_dom"/>
</dbReference>
<evidence type="ECO:0000256" key="4">
    <source>
        <dbReference type="ARBA" id="ARBA00022960"/>
    </source>
</evidence>
<dbReference type="KEGG" id="sli:Slin_3546"/>
<protein>
    <submittedName>
        <fullName evidence="9">ErfK/YbiS/YcfS/YnhG family protein</fullName>
    </submittedName>
</protein>
<dbReference type="CDD" id="cd16913">
    <property type="entry name" value="YkuD_like"/>
    <property type="match status" value="1"/>
</dbReference>
<keyword evidence="3" id="KW-0808">Transferase</keyword>
<sequence length="378" mass="42876">MSRLLLILLFLFTVYSVKAQSAADWLRLRRYATDIGVDSLCHTPDAPCLKQYFTQIVYGRTPRHVGYQGVPESMDTLRLNRLTRQFIAGSDWCPLLDSLESPDRSYRQLKEYCMRCLIDDYMSDSLTIEQVQETLNTYRWLNRFRNSKRIVVNIPSATLRVIDRQGKTLLNSRVVVGKADTPTPLFTAFIPSLVMYPYWNVPRSIMVKEMLPRIQKNPALVLSFLNLDVIDAKGQVVDPKTVNWSVSASAVYNGSFPYRLRQATGCANALGVLKFNVNSPYDVYLHDTNARHAFASENRQLSHGCIRVEKPAELANLLLGYTRFSDDYLTSCPKNASPKTVQLPVSVPVITTYNVLDIDAAGAIQVYPDVYGKWRLAL</sequence>
<dbReference type="Gene3D" id="2.40.440.10">
    <property type="entry name" value="L,D-transpeptidase catalytic domain-like"/>
    <property type="match status" value="1"/>
</dbReference>
<evidence type="ECO:0000256" key="3">
    <source>
        <dbReference type="ARBA" id="ARBA00022679"/>
    </source>
</evidence>
<dbReference type="SUPFAM" id="SSF141523">
    <property type="entry name" value="L,D-transpeptidase catalytic domain-like"/>
    <property type="match status" value="1"/>
</dbReference>
<dbReference type="UniPathway" id="UPA00219"/>
<dbReference type="GO" id="GO:0071555">
    <property type="term" value="P:cell wall organization"/>
    <property type="evidence" value="ECO:0007669"/>
    <property type="project" value="UniProtKB-UniRule"/>
</dbReference>
<reference evidence="9 10" key="1">
    <citation type="journal article" date="2010" name="Stand. Genomic Sci.">
        <title>Complete genome sequence of Spirosoma linguale type strain (1).</title>
        <authorList>
            <person name="Lail K."/>
            <person name="Sikorski J."/>
            <person name="Saunders E."/>
            <person name="Lapidus A."/>
            <person name="Glavina Del Rio T."/>
            <person name="Copeland A."/>
            <person name="Tice H."/>
            <person name="Cheng J.-F."/>
            <person name="Lucas S."/>
            <person name="Nolan M."/>
            <person name="Bruce D."/>
            <person name="Goodwin L."/>
            <person name="Pitluck S."/>
            <person name="Ivanova N."/>
            <person name="Mavromatis K."/>
            <person name="Ovchinnikova G."/>
            <person name="Pati A."/>
            <person name="Chen A."/>
            <person name="Palaniappan K."/>
            <person name="Land M."/>
            <person name="Hauser L."/>
            <person name="Chang Y.-J."/>
            <person name="Jeffries C.D."/>
            <person name="Chain P."/>
            <person name="Brettin T."/>
            <person name="Detter J.C."/>
            <person name="Schuetze A."/>
            <person name="Rohde M."/>
            <person name="Tindall B.J."/>
            <person name="Goeker M."/>
            <person name="Bristow J."/>
            <person name="Eisen J.A."/>
            <person name="Markowitz V."/>
            <person name="Hugenholtz P."/>
            <person name="Kyrpides N.C."/>
            <person name="Klenk H.-P."/>
            <person name="Chen F."/>
        </authorList>
    </citation>
    <scope>NUCLEOTIDE SEQUENCE [LARGE SCALE GENOMIC DNA]</scope>
    <source>
        <strain evidence="10">ATCC 33905 / DSM 74 / LMG 10896 / Claus 1</strain>
    </source>
</reference>
<dbReference type="GO" id="GO:0008360">
    <property type="term" value="P:regulation of cell shape"/>
    <property type="evidence" value="ECO:0007669"/>
    <property type="project" value="UniProtKB-UniRule"/>
</dbReference>
<dbReference type="eggNOG" id="COG2989">
    <property type="taxonomic scope" value="Bacteria"/>
</dbReference>
<feature type="domain" description="L,D-TPase catalytic" evidence="8">
    <location>
        <begin position="148"/>
        <end position="331"/>
    </location>
</feature>
<dbReference type="PANTHER" id="PTHR41533:SF2">
    <property type="entry name" value="BLR7131 PROTEIN"/>
    <property type="match status" value="1"/>
</dbReference>
<evidence type="ECO:0000313" key="9">
    <source>
        <dbReference type="EMBL" id="ADB39553.1"/>
    </source>
</evidence>
<keyword evidence="6 7" id="KW-0961">Cell wall biogenesis/degradation</keyword>
<evidence type="ECO:0000256" key="7">
    <source>
        <dbReference type="PROSITE-ProRule" id="PRU01373"/>
    </source>
</evidence>
<feature type="active site" description="Proton donor/acceptor" evidence="7">
    <location>
        <position position="286"/>
    </location>
</feature>
<dbReference type="HOGENOM" id="CLU_020360_3_4_10"/>
<name>D2QQC0_SPILD</name>
<dbReference type="InterPro" id="IPR052905">
    <property type="entry name" value="LD-transpeptidase_YkuD-like"/>
</dbReference>
<evidence type="ECO:0000256" key="1">
    <source>
        <dbReference type="ARBA" id="ARBA00004752"/>
    </source>
</evidence>
<dbReference type="GO" id="GO:0004180">
    <property type="term" value="F:carboxypeptidase activity"/>
    <property type="evidence" value="ECO:0007669"/>
    <property type="project" value="UniProtKB-ARBA"/>
</dbReference>
<accession>D2QQC0</accession>
<evidence type="ECO:0000313" key="10">
    <source>
        <dbReference type="Proteomes" id="UP000002028"/>
    </source>
</evidence>
<keyword evidence="4 7" id="KW-0133">Cell shape</keyword>
<dbReference type="EMBL" id="CP001769">
    <property type="protein sequence ID" value="ADB39553.1"/>
    <property type="molecule type" value="Genomic_DNA"/>
</dbReference>
<keyword evidence="5 7" id="KW-0573">Peptidoglycan synthesis</keyword>
<dbReference type="RefSeq" id="WP_012928074.1">
    <property type="nucleotide sequence ID" value="NC_013730.1"/>
</dbReference>
<dbReference type="AlphaFoldDB" id="D2QQC0"/>
<dbReference type="Proteomes" id="UP000002028">
    <property type="component" value="Chromosome"/>
</dbReference>
<evidence type="ECO:0000259" key="8">
    <source>
        <dbReference type="PROSITE" id="PS52029"/>
    </source>
</evidence>
<dbReference type="STRING" id="504472.Slin_3546"/>
<dbReference type="PROSITE" id="PS52029">
    <property type="entry name" value="LD_TPASE"/>
    <property type="match status" value="1"/>
</dbReference>
<gene>
    <name evidence="9" type="ordered locus">Slin_3546</name>
</gene>
<dbReference type="InterPro" id="IPR038063">
    <property type="entry name" value="Transpep_catalytic_dom"/>
</dbReference>
<evidence type="ECO:0000256" key="2">
    <source>
        <dbReference type="ARBA" id="ARBA00005992"/>
    </source>
</evidence>
<dbReference type="Pfam" id="PF03734">
    <property type="entry name" value="YkuD"/>
    <property type="match status" value="1"/>
</dbReference>
<dbReference type="GO" id="GO:0009252">
    <property type="term" value="P:peptidoglycan biosynthetic process"/>
    <property type="evidence" value="ECO:0007669"/>
    <property type="project" value="UniProtKB-UniPathway"/>
</dbReference>
<dbReference type="GO" id="GO:0016740">
    <property type="term" value="F:transferase activity"/>
    <property type="evidence" value="ECO:0007669"/>
    <property type="project" value="UniProtKB-KW"/>
</dbReference>
<organism evidence="9 10">
    <name type="scientific">Spirosoma linguale (strain ATCC 33905 / DSM 74 / LMG 10896 / Claus 1)</name>
    <dbReference type="NCBI Taxonomy" id="504472"/>
    <lineage>
        <taxon>Bacteria</taxon>
        <taxon>Pseudomonadati</taxon>
        <taxon>Bacteroidota</taxon>
        <taxon>Cytophagia</taxon>
        <taxon>Cytophagales</taxon>
        <taxon>Cytophagaceae</taxon>
        <taxon>Spirosoma</taxon>
    </lineage>
</organism>
<comment type="similarity">
    <text evidence="2">Belongs to the YkuD family.</text>
</comment>
<evidence type="ECO:0000256" key="5">
    <source>
        <dbReference type="ARBA" id="ARBA00022984"/>
    </source>
</evidence>
<feature type="active site" description="Nucleophile" evidence="7">
    <location>
        <position position="305"/>
    </location>
</feature>
<proteinExistence type="inferred from homology"/>
<evidence type="ECO:0000256" key="6">
    <source>
        <dbReference type="ARBA" id="ARBA00023316"/>
    </source>
</evidence>
<comment type="pathway">
    <text evidence="1 7">Cell wall biogenesis; peptidoglycan biosynthesis.</text>
</comment>
<keyword evidence="10" id="KW-1185">Reference proteome</keyword>